<feature type="transmembrane region" description="Helical" evidence="1">
    <location>
        <begin position="423"/>
        <end position="444"/>
    </location>
</feature>
<feature type="transmembrane region" description="Helical" evidence="1">
    <location>
        <begin position="47"/>
        <end position="66"/>
    </location>
</feature>
<name>A0A2K9EDK0_9RHOB</name>
<evidence type="ECO:0000313" key="2">
    <source>
        <dbReference type="EMBL" id="AUH33010.1"/>
    </source>
</evidence>
<dbReference type="Pfam" id="PF13347">
    <property type="entry name" value="MFS_2"/>
    <property type="match status" value="1"/>
</dbReference>
<dbReference type="Gene3D" id="1.20.1250.20">
    <property type="entry name" value="MFS general substrate transporter like domains"/>
    <property type="match status" value="1"/>
</dbReference>
<feature type="transmembrane region" description="Helical" evidence="1">
    <location>
        <begin position="72"/>
        <end position="90"/>
    </location>
</feature>
<proteinExistence type="predicted"/>
<gene>
    <name evidence="2" type="ORF">CUV01_06030</name>
</gene>
<keyword evidence="1" id="KW-0472">Membrane</keyword>
<feature type="transmembrane region" description="Helical" evidence="1">
    <location>
        <begin position="314"/>
        <end position="334"/>
    </location>
</feature>
<feature type="transmembrane region" description="Helical" evidence="1">
    <location>
        <begin position="340"/>
        <end position="359"/>
    </location>
</feature>
<dbReference type="EMBL" id="CP025408">
    <property type="protein sequence ID" value="AUH33010.1"/>
    <property type="molecule type" value="Genomic_DNA"/>
</dbReference>
<dbReference type="AlphaFoldDB" id="A0A2K9EDK0"/>
<feature type="transmembrane region" description="Helical" evidence="1">
    <location>
        <begin position="184"/>
        <end position="203"/>
    </location>
</feature>
<organism evidence="2 3">
    <name type="scientific">Paracoccus tegillarcae</name>
    <dbReference type="NCBI Taxonomy" id="1529068"/>
    <lineage>
        <taxon>Bacteria</taxon>
        <taxon>Pseudomonadati</taxon>
        <taxon>Pseudomonadota</taxon>
        <taxon>Alphaproteobacteria</taxon>
        <taxon>Rhodobacterales</taxon>
        <taxon>Paracoccaceae</taxon>
        <taxon>Paracoccus</taxon>
    </lineage>
</organism>
<evidence type="ECO:0000313" key="3">
    <source>
        <dbReference type="Proteomes" id="UP000233742"/>
    </source>
</evidence>
<dbReference type="KEGG" id="paro:CUV01_06030"/>
<keyword evidence="3" id="KW-1185">Reference proteome</keyword>
<accession>A0A2K9EDK0</accession>
<feature type="transmembrane region" description="Helical" evidence="1">
    <location>
        <begin position="209"/>
        <end position="231"/>
    </location>
</feature>
<keyword evidence="1" id="KW-1133">Transmembrane helix</keyword>
<reference evidence="2 3" key="1">
    <citation type="submission" date="2017-12" db="EMBL/GenBank/DDBJ databases">
        <authorList>
            <person name="Hurst M.R.H."/>
        </authorList>
    </citation>
    <scope>NUCLEOTIDE SEQUENCE [LARGE SCALE GENOMIC DNA]</scope>
    <source>
        <strain evidence="2 3">BM15</strain>
    </source>
</reference>
<feature type="transmembrane region" description="Helical" evidence="1">
    <location>
        <begin position="288"/>
        <end position="307"/>
    </location>
</feature>
<feature type="transmembrane region" description="Helical" evidence="1">
    <location>
        <begin position="252"/>
        <end position="276"/>
    </location>
</feature>
<dbReference type="SUPFAM" id="SSF103473">
    <property type="entry name" value="MFS general substrate transporter"/>
    <property type="match status" value="1"/>
</dbReference>
<feature type="transmembrane region" description="Helical" evidence="1">
    <location>
        <begin position="111"/>
        <end position="132"/>
    </location>
</feature>
<feature type="transmembrane region" description="Helical" evidence="1">
    <location>
        <begin position="138"/>
        <end position="163"/>
    </location>
</feature>
<dbReference type="InterPro" id="IPR036259">
    <property type="entry name" value="MFS_trans_sf"/>
</dbReference>
<feature type="transmembrane region" description="Helical" evidence="1">
    <location>
        <begin position="380"/>
        <end position="403"/>
    </location>
</feature>
<keyword evidence="1" id="KW-0812">Transmembrane</keyword>
<evidence type="ECO:0000256" key="1">
    <source>
        <dbReference type="SAM" id="Phobius"/>
    </source>
</evidence>
<protein>
    <submittedName>
        <fullName evidence="2">MFS transporter</fullName>
    </submittedName>
</protein>
<sequence>MRHSSASGVSILQPARRLFRSNGRMWCSIVWPMPEPAPRAGPSRRDLVAYSIMAMPLAFGGLPLYIHAPDFFAAERGISLAALGLALFWLRMLDAGLDPVVGWAGDRWPGARAGMAAAGALLLGAGVATLFAPPALPVLIWFTLAMAVASLGHSLISVNLMTLGGLWRRDPAQKSRISAAREGFGLAGLMVAVVLPAALTPLMGRQGALLALAGVLILTLLLTLPVFLRWLSRARLHVTAQPDARPNWGALLPFYLVAGIVLLSAAFPAALVLMLVRDLLGAEPLTGLFLLTYFAAALPGAFASGRLAGRFGAVPVWTAALTLSIAAFAFALTLGPGDTAAFFAICLATGFCFGADLVLPPAILSDRIEATATEAAATRAYAALGFLTKAALALAGAIALPLLQLAGFRPALPNDSGALQALLMLYAGVPLVLRAMAVTILIYLHKRGAI</sequence>
<dbReference type="Proteomes" id="UP000233742">
    <property type="component" value="Chromosome"/>
</dbReference>